<dbReference type="GO" id="GO:0004806">
    <property type="term" value="F:triacylglycerol lipase activity"/>
    <property type="evidence" value="ECO:0007669"/>
    <property type="project" value="TreeGrafter"/>
</dbReference>
<dbReference type="EMBL" id="JACYXZ010000003">
    <property type="protein sequence ID" value="MBD8870329.1"/>
    <property type="molecule type" value="Genomic_DNA"/>
</dbReference>
<dbReference type="Pfam" id="PF13472">
    <property type="entry name" value="Lipase_GDSL_2"/>
    <property type="match status" value="1"/>
</dbReference>
<proteinExistence type="predicted"/>
<gene>
    <name evidence="5" type="ORF">IE331_11900</name>
</gene>
<reference evidence="5" key="1">
    <citation type="submission" date="2020-09" db="EMBL/GenBank/DDBJ databases">
        <title>Nocardioides sp. strain MJB4 16S ribosomal RNA gene Genome sequencing and assembly.</title>
        <authorList>
            <person name="Kim I."/>
        </authorList>
    </citation>
    <scope>NUCLEOTIDE SEQUENCE</scope>
    <source>
        <strain evidence="5">MJB4</strain>
    </source>
</reference>
<evidence type="ECO:0000313" key="5">
    <source>
        <dbReference type="EMBL" id="MBD8870329.1"/>
    </source>
</evidence>
<dbReference type="InterPro" id="IPR013830">
    <property type="entry name" value="SGNH_hydro"/>
</dbReference>
<dbReference type="PANTHER" id="PTHR37981:SF1">
    <property type="entry name" value="SGNH HYDROLASE-TYPE ESTERASE DOMAIN-CONTAINING PROTEIN"/>
    <property type="match status" value="1"/>
</dbReference>
<dbReference type="PANTHER" id="PTHR37981">
    <property type="entry name" value="LIPASE 2"/>
    <property type="match status" value="1"/>
</dbReference>
<evidence type="ECO:0000256" key="1">
    <source>
        <dbReference type="PIRSR" id="PIRSR637460-1"/>
    </source>
</evidence>
<dbReference type="SUPFAM" id="SSF52266">
    <property type="entry name" value="SGNH hydrolase"/>
    <property type="match status" value="1"/>
</dbReference>
<feature type="active site" description="Nucleophile" evidence="1">
    <location>
        <position position="54"/>
    </location>
</feature>
<keyword evidence="2" id="KW-1015">Disulfide bond</keyword>
<keyword evidence="6" id="KW-1185">Reference proteome</keyword>
<dbReference type="CDD" id="cd01823">
    <property type="entry name" value="SEST_like"/>
    <property type="match status" value="1"/>
</dbReference>
<dbReference type="GO" id="GO:0019433">
    <property type="term" value="P:triglyceride catabolic process"/>
    <property type="evidence" value="ECO:0007669"/>
    <property type="project" value="TreeGrafter"/>
</dbReference>
<evidence type="ECO:0000259" key="4">
    <source>
        <dbReference type="Pfam" id="PF13472"/>
    </source>
</evidence>
<accession>A0A927Q2F0</accession>
<feature type="signal peptide" evidence="3">
    <location>
        <begin position="1"/>
        <end position="29"/>
    </location>
</feature>
<comment type="caution">
    <text evidence="5">The sequence shown here is derived from an EMBL/GenBank/DDBJ whole genome shotgun (WGS) entry which is preliminary data.</text>
</comment>
<feature type="domain" description="SGNH hydrolase-type esterase" evidence="4">
    <location>
        <begin position="50"/>
        <end position="310"/>
    </location>
</feature>
<feature type="disulfide bond" evidence="2">
    <location>
        <begin position="228"/>
        <end position="277"/>
    </location>
</feature>
<evidence type="ECO:0000256" key="3">
    <source>
        <dbReference type="SAM" id="SignalP"/>
    </source>
</evidence>
<feature type="chain" id="PRO_5038635908" evidence="3">
    <location>
        <begin position="30"/>
        <end position="322"/>
    </location>
</feature>
<dbReference type="Gene3D" id="3.40.50.1110">
    <property type="entry name" value="SGNH hydrolase"/>
    <property type="match status" value="1"/>
</dbReference>
<feature type="disulfide bond" evidence="2">
    <location>
        <begin position="154"/>
        <end position="174"/>
    </location>
</feature>
<dbReference type="RefSeq" id="WP_192143642.1">
    <property type="nucleotide sequence ID" value="NZ_JACYXZ010000003.1"/>
</dbReference>
<sequence>MTRSSSLRFGALLTAALVLSATGVLSASAAPSTASAGDSGAAAAPQEYVALGDSWSADVVFLDGNGTPDSTHAPVDCAQSHTNYPKLLAAELGITDFRDATCGSAKTDHFYAPQSLPLGGTNPPQFDRLTPTTDLVTMGIGGNDAGIASAATDCLGGLPVDAPDGPVRSPAGGCKDTYAPEGGEDRLARQIEESEPKLVAAIEEIRRRSPEARILVVDYLAAVPEHACYPRVPITEEDMVYLHATFLRLNEMVRSAAAAGGAELVDTFTPTLGHDVCQGPTVRYAEVYGPSVNGPAVGVPAHPNSAGAAAQFRAVLAQVQAP</sequence>
<dbReference type="AlphaFoldDB" id="A0A927Q2F0"/>
<organism evidence="5 6">
    <name type="scientific">Nocardioides donggukensis</name>
    <dbReference type="NCBI Taxonomy" id="2774019"/>
    <lineage>
        <taxon>Bacteria</taxon>
        <taxon>Bacillati</taxon>
        <taxon>Actinomycetota</taxon>
        <taxon>Actinomycetes</taxon>
        <taxon>Propionibacteriales</taxon>
        <taxon>Nocardioidaceae</taxon>
        <taxon>Nocardioides</taxon>
    </lineage>
</organism>
<dbReference type="Proteomes" id="UP000616839">
    <property type="component" value="Unassembled WGS sequence"/>
</dbReference>
<feature type="disulfide bond" evidence="2">
    <location>
        <begin position="77"/>
        <end position="102"/>
    </location>
</feature>
<dbReference type="InterPro" id="IPR037460">
    <property type="entry name" value="SEST-like"/>
</dbReference>
<evidence type="ECO:0000256" key="2">
    <source>
        <dbReference type="PIRSR" id="PIRSR637460-2"/>
    </source>
</evidence>
<name>A0A927Q2F0_9ACTN</name>
<feature type="active site" evidence="1">
    <location>
        <position position="302"/>
    </location>
</feature>
<dbReference type="InterPro" id="IPR036514">
    <property type="entry name" value="SGNH_hydro_sf"/>
</dbReference>
<protein>
    <submittedName>
        <fullName evidence="5">SGNH/GDSL hydrolase family protein</fullName>
    </submittedName>
</protein>
<evidence type="ECO:0000313" key="6">
    <source>
        <dbReference type="Proteomes" id="UP000616839"/>
    </source>
</evidence>
<keyword evidence="5" id="KW-0378">Hydrolase</keyword>
<keyword evidence="3" id="KW-0732">Signal</keyword>